<evidence type="ECO:0000256" key="2">
    <source>
        <dbReference type="ARBA" id="ARBA00022723"/>
    </source>
</evidence>
<dbReference type="AlphaFoldDB" id="A0A495A8K9"/>
<organism evidence="5 6">
    <name type="scientific">Oceanobacillus halophilus</name>
    <dbReference type="NCBI Taxonomy" id="930130"/>
    <lineage>
        <taxon>Bacteria</taxon>
        <taxon>Bacillati</taxon>
        <taxon>Bacillota</taxon>
        <taxon>Bacilli</taxon>
        <taxon>Bacillales</taxon>
        <taxon>Bacillaceae</taxon>
        <taxon>Oceanobacillus</taxon>
    </lineage>
</organism>
<feature type="binding site" evidence="4">
    <location>
        <position position="11"/>
    </location>
    <ligand>
        <name>a divalent metal cation</name>
        <dbReference type="ChEBI" id="CHEBI:60240"/>
        <label>1</label>
    </ligand>
</feature>
<dbReference type="PROSITE" id="PS01137">
    <property type="entry name" value="TATD_1"/>
    <property type="match status" value="1"/>
</dbReference>
<evidence type="ECO:0000256" key="1">
    <source>
        <dbReference type="ARBA" id="ARBA00009275"/>
    </source>
</evidence>
<keyword evidence="6" id="KW-1185">Reference proteome</keyword>
<dbReference type="PIRSF" id="PIRSF005902">
    <property type="entry name" value="DNase_TatD"/>
    <property type="match status" value="1"/>
</dbReference>
<evidence type="ECO:0000256" key="3">
    <source>
        <dbReference type="ARBA" id="ARBA00022801"/>
    </source>
</evidence>
<dbReference type="InterPro" id="IPR032466">
    <property type="entry name" value="Metal_Hydrolase"/>
</dbReference>
<dbReference type="EMBL" id="RBZP01000003">
    <property type="protein sequence ID" value="RKQ34765.1"/>
    <property type="molecule type" value="Genomic_DNA"/>
</dbReference>
<gene>
    <name evidence="5" type="ORF">D8M06_07095</name>
</gene>
<feature type="binding site" evidence="4">
    <location>
        <position position="135"/>
    </location>
    <ligand>
        <name>a divalent metal cation</name>
        <dbReference type="ChEBI" id="CHEBI:60240"/>
        <label>2</label>
    </ligand>
</feature>
<evidence type="ECO:0000256" key="4">
    <source>
        <dbReference type="PIRSR" id="PIRSR005902-1"/>
    </source>
</evidence>
<name>A0A495A8K9_9BACI</name>
<evidence type="ECO:0000313" key="6">
    <source>
        <dbReference type="Proteomes" id="UP000269301"/>
    </source>
</evidence>
<feature type="binding site" evidence="4">
    <location>
        <position position="95"/>
    </location>
    <ligand>
        <name>a divalent metal cation</name>
        <dbReference type="ChEBI" id="CHEBI:60240"/>
        <label>1</label>
    </ligand>
</feature>
<keyword evidence="2 4" id="KW-0479">Metal-binding</keyword>
<proteinExistence type="inferred from homology"/>
<comment type="caution">
    <text evidence="5">The sequence shown here is derived from an EMBL/GenBank/DDBJ whole genome shotgun (WGS) entry which is preliminary data.</text>
</comment>
<dbReference type="Gene3D" id="3.20.20.140">
    <property type="entry name" value="Metal-dependent hydrolases"/>
    <property type="match status" value="1"/>
</dbReference>
<sequence>MYNSIIDSHIHLDVYKKVDRKNIIDEMEKYHIEQLITVSMNLASAIINLSLSRNNPRVNAAFGFHPEQPLPREQELDALCLLIKEYHHEMIAIGEVGLPYYRQRENPKLELEPYIEILEHFILESKRYDKPIVLHAIYEHAPIVCDLLEKHTIEKAHFHWYKGDKRTTERLIQNGYDVSITPDVLYDKEIQQLVKDTPIDHMMLETDGPWKYKGAFLDKMTHPKMIHWSIAKIAEIKNLHIEDIYAQIYRNTKEFYCLD</sequence>
<dbReference type="SUPFAM" id="SSF51556">
    <property type="entry name" value="Metallo-dependent hydrolases"/>
    <property type="match status" value="1"/>
</dbReference>
<dbReference type="PANTHER" id="PTHR46317:SF1">
    <property type="entry name" value="HYDROLASE, TATD FAMILY"/>
    <property type="match status" value="1"/>
</dbReference>
<dbReference type="OrthoDB" id="9775608at2"/>
<comment type="similarity">
    <text evidence="1">Belongs to the metallo-dependent hydrolases superfamily. TatD-type hydrolase family.</text>
</comment>
<accession>A0A495A8K9</accession>
<dbReference type="PANTHER" id="PTHR46317">
    <property type="entry name" value="HYDROLASE OF PHP SUPERFAMILY-RELATED PROTEIN"/>
    <property type="match status" value="1"/>
</dbReference>
<feature type="binding site" evidence="4">
    <location>
        <position position="9"/>
    </location>
    <ligand>
        <name>a divalent metal cation</name>
        <dbReference type="ChEBI" id="CHEBI:60240"/>
        <label>1</label>
    </ligand>
</feature>
<dbReference type="Pfam" id="PF01026">
    <property type="entry name" value="TatD_DNase"/>
    <property type="match status" value="1"/>
</dbReference>
<dbReference type="GO" id="GO:0046872">
    <property type="term" value="F:metal ion binding"/>
    <property type="evidence" value="ECO:0007669"/>
    <property type="project" value="UniProtKB-KW"/>
</dbReference>
<feature type="binding site" evidence="4">
    <location>
        <position position="159"/>
    </location>
    <ligand>
        <name>a divalent metal cation</name>
        <dbReference type="ChEBI" id="CHEBI:60240"/>
        <label>2</label>
    </ligand>
</feature>
<protein>
    <submittedName>
        <fullName evidence="5">TatD family deoxyribonuclease</fullName>
    </submittedName>
</protein>
<reference evidence="5 6" key="1">
    <citation type="journal article" date="2016" name="Int. J. Syst. Evol. Microbiol.">
        <title>Oceanobacillus halophilus sp. nov., a novel moderately halophilic bacterium from a hypersaline lake.</title>
        <authorList>
            <person name="Amoozegar M.A."/>
            <person name="Bagheri M."/>
            <person name="Makhdoumi A."/>
            <person name="Nikou M.M."/>
            <person name="Fazeli S.A.S."/>
            <person name="Schumann P."/>
            <person name="Sproer C."/>
            <person name="Sanchez-Porro C."/>
            <person name="Ventosa A."/>
        </authorList>
    </citation>
    <scope>NUCLEOTIDE SEQUENCE [LARGE SCALE GENOMIC DNA]</scope>
    <source>
        <strain evidence="5 6">DSM 23996</strain>
    </source>
</reference>
<dbReference type="Proteomes" id="UP000269301">
    <property type="component" value="Unassembled WGS sequence"/>
</dbReference>
<evidence type="ECO:0000313" key="5">
    <source>
        <dbReference type="EMBL" id="RKQ34765.1"/>
    </source>
</evidence>
<dbReference type="InterPro" id="IPR018228">
    <property type="entry name" value="DNase_TatD-rel_CS"/>
</dbReference>
<feature type="binding site" evidence="4">
    <location>
        <position position="207"/>
    </location>
    <ligand>
        <name>a divalent metal cation</name>
        <dbReference type="ChEBI" id="CHEBI:60240"/>
        <label>1</label>
    </ligand>
</feature>
<dbReference type="GO" id="GO:0016788">
    <property type="term" value="F:hydrolase activity, acting on ester bonds"/>
    <property type="evidence" value="ECO:0007669"/>
    <property type="project" value="InterPro"/>
</dbReference>
<keyword evidence="3" id="KW-0378">Hydrolase</keyword>
<dbReference type="InterPro" id="IPR001130">
    <property type="entry name" value="TatD-like"/>
</dbReference>
<dbReference type="CDD" id="cd01310">
    <property type="entry name" value="TatD_DNAse"/>
    <property type="match status" value="1"/>
</dbReference>